<name>A0A9D4UYQ9_ADICA</name>
<dbReference type="InterPro" id="IPR006096">
    <property type="entry name" value="Glu/Leu/Phe/Val/Trp_DH_C"/>
</dbReference>
<feature type="region of interest" description="Disordered" evidence="5">
    <location>
        <begin position="98"/>
        <end position="122"/>
    </location>
</feature>
<sequence length="615" mass="68488">MLSSGACEEMSFSARMNASLEEMNLLQQARGHGLVGVPQSMVREMSEEIDLEIGPGDDDPSFSQAAQALVGVHPDDSDEQKHLLMVTGHHDELAKLGQQPRKKKKEFGRKHRRNPYGNEGSRNMQMSALEEHNNSLLHKEALRLQMASKDKSISTLERPIYIKALLSKSTESVVEAVIRRDPHEVEYVQAVQEVVHCLEPVLAKYPQYVQVLERFLEPERIIMFRVPWVDDKGEAHINRGFRVQFNQALGPYRGGIRFHPNVYLGMMKVLGFEQTMKNALASYGLGGAGGGSDFDPKGKTENEVMRFCQSYMQELYSYLGPSKDYPSEDIGVGPREISYLFGQYKRLSGRHEGIFSGPRNLWSGFNMRTEATGYGLVHFAKILLADFSKDIRGLRCIVSGSGKVALHVVEKLIAVGAVPVTVSDSRGYLYDEAGFDDGKLRYIRQIKAQQKSLREYTKSYPRAKYCDEAKPWAERCEVAFPCATQNELNHSDAIALVNGGCRFLVEGAVMPCTSEALDVLRKSNVFVAPSKAASAGGVAVAALEANHSITEIQLQFTIEEFDSRLMDFMREIYVKCAKAGYEYGISKTNTEALVHGANIAAFLQLAEAMQEQGVV</sequence>
<evidence type="ECO:0000256" key="3">
    <source>
        <dbReference type="ARBA" id="ARBA00023002"/>
    </source>
</evidence>
<dbReference type="InterPro" id="IPR057456">
    <property type="entry name" value="Znf_C17orf113"/>
</dbReference>
<evidence type="ECO:0000256" key="2">
    <source>
        <dbReference type="ARBA" id="ARBA00012907"/>
    </source>
</evidence>
<evidence type="ECO:0000256" key="4">
    <source>
        <dbReference type="RuleBase" id="RU004417"/>
    </source>
</evidence>
<evidence type="ECO:0000313" key="7">
    <source>
        <dbReference type="EMBL" id="KAI5076575.1"/>
    </source>
</evidence>
<dbReference type="SMART" id="SM00839">
    <property type="entry name" value="ELFV_dehydrog"/>
    <property type="match status" value="1"/>
</dbReference>
<dbReference type="GO" id="GO:0006537">
    <property type="term" value="P:glutamate biosynthetic process"/>
    <property type="evidence" value="ECO:0007669"/>
    <property type="project" value="TreeGrafter"/>
</dbReference>
<dbReference type="PANTHER" id="PTHR43571:SF1">
    <property type="entry name" value="NADP-SPECIFIC GLUTAMATE DEHYDROGENASE 1-RELATED"/>
    <property type="match status" value="1"/>
</dbReference>
<comment type="similarity">
    <text evidence="1 4">Belongs to the Glu/Leu/Phe/Val dehydrogenases family.</text>
</comment>
<dbReference type="Gene3D" id="1.10.285.10">
    <property type="entry name" value="Glutamate Dehydrogenase, chain A, domain 3"/>
    <property type="match status" value="2"/>
</dbReference>
<evidence type="ECO:0000256" key="1">
    <source>
        <dbReference type="ARBA" id="ARBA00006382"/>
    </source>
</evidence>
<dbReference type="Pfam" id="PF00208">
    <property type="entry name" value="ELFV_dehydrog"/>
    <property type="match status" value="1"/>
</dbReference>
<dbReference type="SUPFAM" id="SSF53223">
    <property type="entry name" value="Aminoacid dehydrogenase-like, N-terminal domain"/>
    <property type="match status" value="1"/>
</dbReference>
<dbReference type="FunFam" id="3.40.50.720:FF:000030">
    <property type="entry name" value="Glutamate dehydrogenase"/>
    <property type="match status" value="1"/>
</dbReference>
<dbReference type="EC" id="1.4.1.4" evidence="2"/>
<dbReference type="InterPro" id="IPR036291">
    <property type="entry name" value="NAD(P)-bd_dom_sf"/>
</dbReference>
<organism evidence="7 8">
    <name type="scientific">Adiantum capillus-veneris</name>
    <name type="common">Maidenhair fern</name>
    <dbReference type="NCBI Taxonomy" id="13818"/>
    <lineage>
        <taxon>Eukaryota</taxon>
        <taxon>Viridiplantae</taxon>
        <taxon>Streptophyta</taxon>
        <taxon>Embryophyta</taxon>
        <taxon>Tracheophyta</taxon>
        <taxon>Polypodiopsida</taxon>
        <taxon>Polypodiidae</taxon>
        <taxon>Polypodiales</taxon>
        <taxon>Pteridineae</taxon>
        <taxon>Pteridaceae</taxon>
        <taxon>Vittarioideae</taxon>
        <taxon>Adiantum</taxon>
    </lineage>
</organism>
<dbReference type="InterPro" id="IPR050724">
    <property type="entry name" value="Glu_Leu_Phe_Val_DH"/>
</dbReference>
<dbReference type="Proteomes" id="UP000886520">
    <property type="component" value="Chromosome 8"/>
</dbReference>
<proteinExistence type="inferred from homology"/>
<dbReference type="InterPro" id="IPR046346">
    <property type="entry name" value="Aminoacid_DH-like_N_sf"/>
</dbReference>
<dbReference type="EMBL" id="JABFUD020000008">
    <property type="protein sequence ID" value="KAI5076575.1"/>
    <property type="molecule type" value="Genomic_DNA"/>
</dbReference>
<dbReference type="InterPro" id="IPR006095">
    <property type="entry name" value="Glu/Leu/Phe/Val/Trp_DH"/>
</dbReference>
<evidence type="ECO:0000256" key="5">
    <source>
        <dbReference type="SAM" id="MobiDB-lite"/>
    </source>
</evidence>
<dbReference type="FunFam" id="3.40.50.10860:FF:000002">
    <property type="entry name" value="Glutamate dehydrogenase"/>
    <property type="match status" value="1"/>
</dbReference>
<dbReference type="GO" id="GO:0005829">
    <property type="term" value="C:cytosol"/>
    <property type="evidence" value="ECO:0007669"/>
    <property type="project" value="TreeGrafter"/>
</dbReference>
<dbReference type="Pfam" id="PF02812">
    <property type="entry name" value="ELFV_dehydrog_N"/>
    <property type="match status" value="1"/>
</dbReference>
<dbReference type="GO" id="GO:0004354">
    <property type="term" value="F:glutamate dehydrogenase (NADP+) activity"/>
    <property type="evidence" value="ECO:0007669"/>
    <property type="project" value="UniProtKB-EC"/>
</dbReference>
<dbReference type="PANTHER" id="PTHR43571">
    <property type="entry name" value="NADP-SPECIFIC GLUTAMATE DEHYDROGENASE 1-RELATED"/>
    <property type="match status" value="1"/>
</dbReference>
<protein>
    <recommendedName>
        <fullName evidence="2">glutamate dehydrogenase (NADP(+))</fullName>
        <ecNumber evidence="2">1.4.1.4</ecNumber>
    </recommendedName>
</protein>
<keyword evidence="3 4" id="KW-0560">Oxidoreductase</keyword>
<dbReference type="PRINTS" id="PR00082">
    <property type="entry name" value="GLFDHDRGNASE"/>
</dbReference>
<dbReference type="AlphaFoldDB" id="A0A9D4UYQ9"/>
<evidence type="ECO:0000259" key="6">
    <source>
        <dbReference type="SMART" id="SM00839"/>
    </source>
</evidence>
<feature type="compositionally biased region" description="Basic residues" evidence="5">
    <location>
        <begin position="100"/>
        <end position="114"/>
    </location>
</feature>
<dbReference type="FunFam" id="1.10.285.10:FF:000007">
    <property type="entry name" value="NADP-specific glutamate dehydrogenase"/>
    <property type="match status" value="1"/>
</dbReference>
<dbReference type="OrthoDB" id="6718861at2759"/>
<feature type="domain" description="Glutamate/phenylalanine/leucine/valine/L-tryptophan dehydrogenase C-terminal" evidence="6">
    <location>
        <begin position="365"/>
        <end position="613"/>
    </location>
</feature>
<dbReference type="SUPFAM" id="SSF51735">
    <property type="entry name" value="NAD(P)-binding Rossmann-fold domains"/>
    <property type="match status" value="1"/>
</dbReference>
<dbReference type="Gene3D" id="3.40.50.10860">
    <property type="entry name" value="Leucine Dehydrogenase, chain A, domain 1"/>
    <property type="match status" value="1"/>
</dbReference>
<dbReference type="Pfam" id="PF25431">
    <property type="entry name" value="zf-C17orf113"/>
    <property type="match status" value="1"/>
</dbReference>
<comment type="caution">
    <text evidence="7">The sequence shown here is derived from an EMBL/GenBank/DDBJ whole genome shotgun (WGS) entry which is preliminary data.</text>
</comment>
<dbReference type="InterPro" id="IPR006097">
    <property type="entry name" value="Glu/Leu/Phe/Val/Trp_DH_dimer"/>
</dbReference>
<dbReference type="NCBIfam" id="NF006929">
    <property type="entry name" value="PRK09414.1"/>
    <property type="match status" value="1"/>
</dbReference>
<accession>A0A9D4UYQ9</accession>
<keyword evidence="8" id="KW-1185">Reference proteome</keyword>
<reference evidence="7" key="1">
    <citation type="submission" date="2021-01" db="EMBL/GenBank/DDBJ databases">
        <title>Adiantum capillus-veneris genome.</title>
        <authorList>
            <person name="Fang Y."/>
            <person name="Liao Q."/>
        </authorList>
    </citation>
    <scope>NUCLEOTIDE SEQUENCE</scope>
    <source>
        <strain evidence="7">H3</strain>
        <tissue evidence="7">Leaf</tissue>
    </source>
</reference>
<evidence type="ECO:0000313" key="8">
    <source>
        <dbReference type="Proteomes" id="UP000886520"/>
    </source>
</evidence>
<gene>
    <name evidence="7" type="ORF">GOP47_0008640</name>
</gene>
<dbReference type="Gene3D" id="3.40.50.720">
    <property type="entry name" value="NAD(P)-binding Rossmann-like Domain"/>
    <property type="match status" value="1"/>
</dbReference>